<dbReference type="Pfam" id="PF07883">
    <property type="entry name" value="Cupin_2"/>
    <property type="match status" value="1"/>
</dbReference>
<sequence>MTMLRMRRPRARPRRRPRPMDVVVDRITLRPGDSTGWHYHLVPVFAVVLSGTLTRILHDGTVEVSPPGAMFVEAAGRDRVHLGHNPGSEPVVLQIAYALPEGAPLSYEAPAPPLCGPAAEITGVAPGCMTA</sequence>
<evidence type="ECO:0000313" key="2">
    <source>
        <dbReference type="EMBL" id="QES50676.1"/>
    </source>
</evidence>
<gene>
    <name evidence="2" type="ORF">DEJ50_25405</name>
</gene>
<dbReference type="Gene3D" id="2.60.120.10">
    <property type="entry name" value="Jelly Rolls"/>
    <property type="match status" value="1"/>
</dbReference>
<evidence type="ECO:0000313" key="3">
    <source>
        <dbReference type="Proteomes" id="UP000325211"/>
    </source>
</evidence>
<organism evidence="2 3">
    <name type="scientific">Streptomyces venezuelae</name>
    <dbReference type="NCBI Taxonomy" id="54571"/>
    <lineage>
        <taxon>Bacteria</taxon>
        <taxon>Bacillati</taxon>
        <taxon>Actinomycetota</taxon>
        <taxon>Actinomycetes</taxon>
        <taxon>Kitasatosporales</taxon>
        <taxon>Streptomycetaceae</taxon>
        <taxon>Streptomyces</taxon>
    </lineage>
</organism>
<dbReference type="OrthoDB" id="129561at2"/>
<name>A0A5P2D6J8_STRVZ</name>
<evidence type="ECO:0000259" key="1">
    <source>
        <dbReference type="Pfam" id="PF07883"/>
    </source>
</evidence>
<dbReference type="InterPro" id="IPR013096">
    <property type="entry name" value="Cupin_2"/>
</dbReference>
<protein>
    <submittedName>
        <fullName evidence="2">Cupin domain-containing protein</fullName>
    </submittedName>
</protein>
<reference evidence="2 3" key="1">
    <citation type="submission" date="2018-05" db="EMBL/GenBank/DDBJ databases">
        <title>Streptomyces venezuelae.</title>
        <authorList>
            <person name="Kim W."/>
            <person name="Lee N."/>
            <person name="Cho B.-K."/>
        </authorList>
    </citation>
    <scope>NUCLEOTIDE SEQUENCE [LARGE SCALE GENOMIC DNA]</scope>
    <source>
        <strain evidence="2 3">ATCC 21782</strain>
    </source>
</reference>
<dbReference type="SUPFAM" id="SSF51182">
    <property type="entry name" value="RmlC-like cupins"/>
    <property type="match status" value="1"/>
</dbReference>
<dbReference type="InterPro" id="IPR011051">
    <property type="entry name" value="RmlC_Cupin_sf"/>
</dbReference>
<proteinExistence type="predicted"/>
<feature type="domain" description="Cupin type-2" evidence="1">
    <location>
        <begin position="27"/>
        <end position="93"/>
    </location>
</feature>
<dbReference type="AlphaFoldDB" id="A0A5P2D6J8"/>
<dbReference type="EMBL" id="CP029190">
    <property type="protein sequence ID" value="QES50676.1"/>
    <property type="molecule type" value="Genomic_DNA"/>
</dbReference>
<dbReference type="InterPro" id="IPR014710">
    <property type="entry name" value="RmlC-like_jellyroll"/>
</dbReference>
<accession>A0A5P2D6J8</accession>
<dbReference type="Proteomes" id="UP000325211">
    <property type="component" value="Chromosome"/>
</dbReference>